<dbReference type="EMBL" id="CABITT030000007">
    <property type="protein sequence ID" value="VVB10725.1"/>
    <property type="molecule type" value="Genomic_DNA"/>
</dbReference>
<gene>
    <name evidence="3" type="ORF">ANE_LOCUS21169</name>
</gene>
<dbReference type="PANTHER" id="PTHR33184">
    <property type="entry name" value="PROTEIN TAPETUM DETERMINANT 1-LIKE-RELATED"/>
    <property type="match status" value="1"/>
</dbReference>
<evidence type="ECO:0000256" key="1">
    <source>
        <dbReference type="ARBA" id="ARBA00022729"/>
    </source>
</evidence>
<keyword evidence="1 2" id="KW-0732">Signal</keyword>
<feature type="signal peptide" evidence="2">
    <location>
        <begin position="1"/>
        <end position="26"/>
    </location>
</feature>
<dbReference type="Pfam" id="PF24068">
    <property type="entry name" value="TPD1_C"/>
    <property type="match status" value="1"/>
</dbReference>
<feature type="chain" id="PRO_5022100143" evidence="2">
    <location>
        <begin position="27"/>
        <end position="144"/>
    </location>
</feature>
<name>A0A565CAU9_9BRAS</name>
<proteinExistence type="predicted"/>
<reference evidence="3" key="1">
    <citation type="submission" date="2019-07" db="EMBL/GenBank/DDBJ databases">
        <authorList>
            <person name="Dittberner H."/>
        </authorList>
    </citation>
    <scope>NUCLEOTIDE SEQUENCE [LARGE SCALE GENOMIC DNA]</scope>
</reference>
<comment type="caution">
    <text evidence="3">The sequence shown here is derived from an EMBL/GenBank/DDBJ whole genome shotgun (WGS) entry which is preliminary data.</text>
</comment>
<evidence type="ECO:0000313" key="3">
    <source>
        <dbReference type="EMBL" id="VVB10725.1"/>
    </source>
</evidence>
<evidence type="ECO:0000256" key="2">
    <source>
        <dbReference type="SAM" id="SignalP"/>
    </source>
</evidence>
<dbReference type="AlphaFoldDB" id="A0A565CAU9"/>
<accession>A0A565CAU9</accession>
<keyword evidence="4" id="KW-1185">Reference proteome</keyword>
<dbReference type="Proteomes" id="UP000489600">
    <property type="component" value="Unassembled WGS sequence"/>
</dbReference>
<organism evidence="3 4">
    <name type="scientific">Arabis nemorensis</name>
    <dbReference type="NCBI Taxonomy" id="586526"/>
    <lineage>
        <taxon>Eukaryota</taxon>
        <taxon>Viridiplantae</taxon>
        <taxon>Streptophyta</taxon>
        <taxon>Embryophyta</taxon>
        <taxon>Tracheophyta</taxon>
        <taxon>Spermatophyta</taxon>
        <taxon>Magnoliopsida</taxon>
        <taxon>eudicotyledons</taxon>
        <taxon>Gunneridae</taxon>
        <taxon>Pentapetalae</taxon>
        <taxon>rosids</taxon>
        <taxon>malvids</taxon>
        <taxon>Brassicales</taxon>
        <taxon>Brassicaceae</taxon>
        <taxon>Arabideae</taxon>
        <taxon>Arabis</taxon>
    </lineage>
</organism>
<dbReference type="OrthoDB" id="600752at2759"/>
<sequence>MSITVAFALKYIIVFLLLSMVTKGLCHCTFGEILIGTERTGREIVGQPEWKVTVINTCGCLQKYVTLSCRGFAPVKLVEPWLLLSQRNTCLLIKREALPAGATAQFTNAGEPYIFRPKLQPLSSENEKTFVCSENVSRFLASQA</sequence>
<dbReference type="PANTHER" id="PTHR33184:SF11">
    <property type="entry name" value="BETA-1,3-N-ACETYLGLUCOSAMINYLTRANSFERASE FAMILY PROTEIN"/>
    <property type="match status" value="1"/>
</dbReference>
<evidence type="ECO:0000313" key="4">
    <source>
        <dbReference type="Proteomes" id="UP000489600"/>
    </source>
</evidence>
<dbReference type="InterPro" id="IPR040361">
    <property type="entry name" value="TPD1"/>
</dbReference>
<protein>
    <submittedName>
        <fullName evidence="3">Uncharacterized protein</fullName>
    </submittedName>
</protein>
<dbReference type="GO" id="GO:0001709">
    <property type="term" value="P:cell fate determination"/>
    <property type="evidence" value="ECO:0007669"/>
    <property type="project" value="TreeGrafter"/>
</dbReference>